<keyword evidence="3" id="KW-1185">Reference proteome</keyword>
<feature type="domain" description="Neutral/alkaline non-lysosomal ceramidase N-terminal" evidence="1">
    <location>
        <begin position="3"/>
        <end position="205"/>
    </location>
</feature>
<dbReference type="EMBL" id="JADBEL010000003">
    <property type="protein sequence ID" value="MBE1553850.1"/>
    <property type="molecule type" value="Genomic_DNA"/>
</dbReference>
<protein>
    <recommendedName>
        <fullName evidence="1">Neutral/alkaline non-lysosomal ceramidase N-terminal domain-containing protein</fullName>
    </recommendedName>
</protein>
<accession>A0A927MFW9</accession>
<proteinExistence type="predicted"/>
<dbReference type="AlphaFoldDB" id="A0A927MFW9"/>
<reference evidence="2" key="1">
    <citation type="submission" date="2020-10" db="EMBL/GenBank/DDBJ databases">
        <title>Genomic Encyclopedia of Type Strains, Phase IV (KMG-IV): sequencing the most valuable type-strain genomes for metagenomic binning, comparative biology and taxonomic classification.</title>
        <authorList>
            <person name="Goeker M."/>
        </authorList>
    </citation>
    <scope>NUCLEOTIDE SEQUENCE</scope>
    <source>
        <strain evidence="2">DSM 13886</strain>
    </source>
</reference>
<dbReference type="Proteomes" id="UP000658225">
    <property type="component" value="Unassembled WGS sequence"/>
</dbReference>
<comment type="caution">
    <text evidence="2">The sequence shown here is derived from an EMBL/GenBank/DDBJ whole genome shotgun (WGS) entry which is preliminary data.</text>
</comment>
<dbReference type="InterPro" id="IPR031329">
    <property type="entry name" value="NEUT/ALK_ceramidase_N"/>
</dbReference>
<organism evidence="2 3">
    <name type="scientific">Sporosarcina limicola</name>
    <dbReference type="NCBI Taxonomy" id="34101"/>
    <lineage>
        <taxon>Bacteria</taxon>
        <taxon>Bacillati</taxon>
        <taxon>Bacillota</taxon>
        <taxon>Bacilli</taxon>
        <taxon>Bacillales</taxon>
        <taxon>Caryophanaceae</taxon>
        <taxon>Sporosarcina</taxon>
    </lineage>
</organism>
<evidence type="ECO:0000313" key="2">
    <source>
        <dbReference type="EMBL" id="MBE1553850.1"/>
    </source>
</evidence>
<dbReference type="Pfam" id="PF04734">
    <property type="entry name" value="Ceramidase_alk"/>
    <property type="match status" value="1"/>
</dbReference>
<name>A0A927MFW9_9BACL</name>
<dbReference type="RefSeq" id="WP_192597652.1">
    <property type="nucleotide sequence ID" value="NZ_JADBEL010000003.1"/>
</dbReference>
<gene>
    <name evidence="2" type="ORF">H4683_000924</name>
</gene>
<evidence type="ECO:0000313" key="3">
    <source>
        <dbReference type="Proteomes" id="UP000658225"/>
    </source>
</evidence>
<sequence>MSKVGVYKVDITPPLGIDFIGYHRPTGISNIDERIYATAFVFESKETKPVIISIDNIGMLIKDTIIIREQIGKELKIPLENIMVVYTHTHSGPATASNKQVVQSYKTILITNAVKAAVRANENMQPSEVGWNVTMGEIGVNRREILSGGKVGVGININGVVDNRIGLLAIKHPATGRFQGLLVFCTAHPNVLKGDSDILSADYPGRTRDILQDTLYCPVIIIQGAAGNVNANYRGSKEALEKMAYTLSGSVLTMIPSINYKSISKLRTVSTKLSMKLKDIPEPDVLKRMASSVAEQWGVNTDKWLTVLLDLHRQNIRQLSIDLEIQLLQINEGSFSGIPMEPFSETALEIKNKLKNELAFFGGYTNGYLGYLPTKEAYRYGGYEVELNPMVYGPTTDLWMPPVETSEMIAVHNAGYQIGNRSVNGGPKIRKHFTNLFNQMNN</sequence>
<evidence type="ECO:0000259" key="1">
    <source>
        <dbReference type="Pfam" id="PF04734"/>
    </source>
</evidence>